<dbReference type="InterPro" id="IPR002223">
    <property type="entry name" value="Kunitz_BPTI"/>
</dbReference>
<dbReference type="FunFam" id="3.40.50.410:FF:000001">
    <property type="entry name" value="Collagen, type XII, alpha 1"/>
    <property type="match status" value="1"/>
</dbReference>
<dbReference type="Gene3D" id="4.10.410.10">
    <property type="entry name" value="Pancreatic trypsin inhibitor Kunitz domain"/>
    <property type="match status" value="1"/>
</dbReference>
<dbReference type="SMART" id="SM00327">
    <property type="entry name" value="VWA"/>
    <property type="match status" value="10"/>
</dbReference>
<dbReference type="SMART" id="SM00131">
    <property type="entry name" value="KU"/>
    <property type="match status" value="1"/>
</dbReference>
<organism evidence="15 16">
    <name type="scientific">Dissostichus eleginoides</name>
    <name type="common">Patagonian toothfish</name>
    <name type="synonym">Dissostichus amissus</name>
    <dbReference type="NCBI Taxonomy" id="100907"/>
    <lineage>
        <taxon>Eukaryota</taxon>
        <taxon>Metazoa</taxon>
        <taxon>Chordata</taxon>
        <taxon>Craniata</taxon>
        <taxon>Vertebrata</taxon>
        <taxon>Euteleostomi</taxon>
        <taxon>Actinopterygii</taxon>
        <taxon>Neopterygii</taxon>
        <taxon>Teleostei</taxon>
        <taxon>Neoteleostei</taxon>
        <taxon>Acanthomorphata</taxon>
        <taxon>Eupercaria</taxon>
        <taxon>Perciformes</taxon>
        <taxon>Notothenioidei</taxon>
        <taxon>Nototheniidae</taxon>
        <taxon>Dissostichus</taxon>
    </lineage>
</organism>
<evidence type="ECO:0000256" key="4">
    <source>
        <dbReference type="ARBA" id="ARBA00022729"/>
    </source>
</evidence>
<keyword evidence="10" id="KW-0175">Coiled coil</keyword>
<evidence type="ECO:0000313" key="16">
    <source>
        <dbReference type="Proteomes" id="UP001228049"/>
    </source>
</evidence>
<dbReference type="FunFam" id="4.10.410.10:FF:000020">
    <property type="entry name" value="Collagen, type VI, alpha 3"/>
    <property type="match status" value="1"/>
</dbReference>
<protein>
    <submittedName>
        <fullName evidence="15">Collagen alpha-6(VI) chain</fullName>
    </submittedName>
</protein>
<feature type="region of interest" description="Disordered" evidence="11">
    <location>
        <begin position="1739"/>
        <end position="1915"/>
    </location>
</feature>
<dbReference type="Proteomes" id="UP001228049">
    <property type="component" value="Unassembled WGS sequence"/>
</dbReference>
<sequence length="2633" mass="286368">MAARGRLLLGLIMVACFYGNAAEKTVCTQEAVADIVFMVDGSWSIGSENFKQIRQFLYTLVNSFDVDPEHVRIGLVQYSTTPRTEFKLNTYQEKKDILQNINVLPYMGGGTQTGLGLDYMLTEHFVEASGSRGQNVPQIAVVITDGKSQDNVESHAQDLKRKGIVLYAIGIKDADEEQLKEIASEPHSQHVYSVSNFTALQGISQSIVRTLCTTVEEVKRQLLQLTQECAKASVADMVFLVDGSSSIGLSNFQEVRTFLRSVVTGLDIGPDKVRIGLAQYSDETYQEFLLKDHMDKTSLLEAVDTFQYRTGGTETGKAIDFLRTQYFTEEAGSRAGKRVPQIAVVITDGDSTDDVLAPAQRLRQQGVIVFGIGVGAANLQELESIANRPPERFLSSISNYAALKTLKDSLLKTVCISVEDQKQALAERFADIFFLVDSGVTTIEFQQIRSILTRLANQLNIGASAYRLGWAQYGREVKEEYLLNARQTRIETLNGLKRLRQRKLQPNEPRNLGKALMYASTNLFTSDAGGRAEQGYRQFLVVISGNSDDPVYRESRLIKSSGITVVGLNLGASMQEMRIVATPPYIYQSFTNIVPIMRAVFERQEAETALTGDCKAAKLADIVFIIDESGSIGTPNFQLVRTFLHSIVNGLEVSTSRVRVGIVMYNEIATAQVYLNTFNNKDELLNYIKILPYNGGGTKTGEALKFALEKVFIKQNGSRKDSGVQQVAVVITDGESQDDVSTPAAELRRAGVTVYAVGVKDANHAQLVEMASYPPHKHKFIVDSFAKLKSLEQSLQKSLCQNILRSAISVSSRGNAIKEGCVQKDEADIFFLIDHSGSIHPNDFKDMKKFMIEFLNTFRIGPQHVRIGVVKYADSPDLEFDLTAHSDVKSLENAVEAIRQIGGGTETGRALTSMVPHYDRALVTRGHEVPEYLVVITDGKSADEVKVPAEQVRAQGVTVYAIGVKSADPVQLQEIAGDPKRTFFVNNFDALTPIKDDIITDICSTEACNDKPGDLLFLIDSSGSIDPQDYEKMKDFMKSVIIKSAVAQDNVHVGVMQFSTIQQLAFPLNQHYSKEEMLNAITAMQQADADSDYDGEAQDEVKEPAVALRNKGVEIYAIGVVDANTTQLLEISGSAKRTYTERDFDALKDLETELALTLCSEDTDCKKTEQADIIFLVDGSTSITLEKFRSMQKFMSSMVNETTVGKDLTRFGVILYSTDPNSMFTLKQYSSKREVLKAIQKLKSPFGDTYTGKALAYSLPFFNKDNGGRADLNVPQILMVITDGDATDRHSLVAPSVALREHRISVFSIGVEGANKKQLEIMAGNDSAKVFYVDNFKALETLYKNITQILCNITKPVCEKQQADLVFLLDQSGSINQEDYTIMKQFTTDLVNSFKVSENLVRVGLAQFSSEFQDEFDLNKFYSQDVLNKHILSMTQRGGGTNIGRALDSIRGYFEASRGSRRSAGISQNLVLITDGESQDDVEDAADRLRALGIEVFAIGIGNVHDLELLQITGTPERLFTVNNFGSLNKVKQSVVETICKSKDIEDRPIVDCSIDIAMGFDITRRTAGGILVSGHTKLQSFLPEIARYVSSVQGLCCTGTAPVKTNIAYRVVAEDGVTHEDFKFEGYSEEVVRKIMTLNLAEPTYFNTAMLKSFGQKFNTQSSAGVKVLVIFSDGLDGDVMSLEQEAELLRRSGDPGPAQLQMVEFGRGFGYKLPLSIGMQSVGSSILKQIGVSGQRGFPGFPGEEGVPGDRGGPGTSGPQGFQGCSGLRGQKGYRGLRGNRGEDGENGLDGVDGEQGLTGRDGARGELGRSGNPGIRGIRGEAGLKGQRGLRGDPGEPGADNTSPGAKGDPGNPGLPGAPGVDGRPGERGIIGNSGPDGRRGPLGEKGAPGQPGVPGLQGIAGASGPQGAEVNVDREDSLACLDLREAREQLEAGGPRGGEEPTDRRANQEIQEGTGSKDPRGPEGQDGKDGYGPAGPKGGKGDPGFPGYPGLTGENGLQGPGGYPGQKGNIGRGGNSGRPGESGGVGDSGYPGHTGSRGSPGSRDKTECQLITYIRDNCACAMDRSLCPAFPTELVLGLDMSEGVTPTAFERQRSALLSLLEDVSVSESNCPTGARVAVVGFSAHTKYLIRFQDYRTKTQLLELLRNVALERTSSQRNLGAAMRFVGQHVFKRVRAGVMMRKVAVFLSSGPSQDVEDIVTATMEYRGLNIVPAVISLKNDNATAKALEVDDSGSSIFTVLGRNPAADLRKVKNCAICYDPCQRSQQEVQADEYAGMQQLLGSVVEQLAVSPTPRRAGSGARVALVQQSGFRAPKVEFGFGTFQTSAQMKRHLMNMTQQGGSSALGFTLDLALTELLLKAAQPRRRRVVLTLVGTSTALQDRAQLSYVSQKAQCEGVAQFVVTVGERYDRRQVEEVAGGPLLQHLIHLDRLKAEEQSYTQRFFRVFLSALSKGVYTYPPPSLTRTCEQLKEAGGGQTFVPGPAEVEEFREEVQVEEFREEVQVEEQWGAQGGVQGGVQGGIQGEAGFQEQTGGQTGQRDITDSLMLRGDGQRLISLSNDPNILPQPELASFGSKDSCFQQQDVGICSNYTMMWFFDSEQSECSRFWFGGCGGNKNRFSTQDECENLCLTKS</sequence>
<feature type="domain" description="VWFA" evidence="13">
    <location>
        <begin position="1364"/>
        <end position="1539"/>
    </location>
</feature>
<evidence type="ECO:0000256" key="11">
    <source>
        <dbReference type="SAM" id="MobiDB-lite"/>
    </source>
</evidence>
<dbReference type="CDD" id="cd01450">
    <property type="entry name" value="vWFA_subfamily_ECM"/>
    <property type="match status" value="3"/>
</dbReference>
<feature type="coiled-coil region" evidence="10">
    <location>
        <begin position="208"/>
        <end position="235"/>
    </location>
</feature>
<name>A0AAD9FB43_DISEL</name>
<dbReference type="InterPro" id="IPR008160">
    <property type="entry name" value="Collagen"/>
</dbReference>
<comment type="caution">
    <text evidence="15">The sequence shown here is derived from an EMBL/GenBank/DDBJ whole genome shotgun (WGS) entry which is preliminary data.</text>
</comment>
<feature type="domain" description="VWFA" evidence="13">
    <location>
        <begin position="2077"/>
        <end position="2258"/>
    </location>
</feature>
<evidence type="ECO:0000256" key="7">
    <source>
        <dbReference type="ARBA" id="ARBA00023119"/>
    </source>
</evidence>
<keyword evidence="5" id="KW-0677">Repeat</keyword>
<evidence type="ECO:0000256" key="2">
    <source>
        <dbReference type="ARBA" id="ARBA00022525"/>
    </source>
</evidence>
<dbReference type="PROSITE" id="PS50234">
    <property type="entry name" value="VWFA"/>
    <property type="match status" value="10"/>
</dbReference>
<feature type="domain" description="VWFA" evidence="13">
    <location>
        <begin position="828"/>
        <end position="998"/>
    </location>
</feature>
<evidence type="ECO:0000256" key="10">
    <source>
        <dbReference type="SAM" id="Coils"/>
    </source>
</evidence>
<dbReference type="GO" id="GO:0005581">
    <property type="term" value="C:collagen trimer"/>
    <property type="evidence" value="ECO:0007669"/>
    <property type="project" value="UniProtKB-KW"/>
</dbReference>
<comment type="subcellular location">
    <subcellularLocation>
        <location evidence="1">Secreted</location>
        <location evidence="1">Extracellular space</location>
        <location evidence="1">Extracellular matrix</location>
    </subcellularLocation>
</comment>
<dbReference type="CDD" id="cd22631">
    <property type="entry name" value="Kunitz_collagen_alpha6_VI-like"/>
    <property type="match status" value="1"/>
</dbReference>
<dbReference type="SUPFAM" id="SSF57362">
    <property type="entry name" value="BPTI-like"/>
    <property type="match status" value="1"/>
</dbReference>
<dbReference type="InterPro" id="IPR036465">
    <property type="entry name" value="vWFA_dom_sf"/>
</dbReference>
<keyword evidence="8" id="KW-1015">Disulfide bond</keyword>
<dbReference type="Gene3D" id="3.40.50.410">
    <property type="entry name" value="von Willebrand factor, type A domain"/>
    <property type="match status" value="11"/>
</dbReference>
<dbReference type="PROSITE" id="PS00280">
    <property type="entry name" value="BPTI_KUNITZ_1"/>
    <property type="match status" value="1"/>
</dbReference>
<evidence type="ECO:0000256" key="5">
    <source>
        <dbReference type="ARBA" id="ARBA00022737"/>
    </source>
</evidence>
<feature type="compositionally biased region" description="Basic and acidic residues" evidence="11">
    <location>
        <begin position="1959"/>
        <end position="1973"/>
    </location>
</feature>
<feature type="domain" description="VWFA" evidence="13">
    <location>
        <begin position="621"/>
        <end position="795"/>
    </location>
</feature>
<dbReference type="InterPro" id="IPR020901">
    <property type="entry name" value="Prtase_inh_Kunz-CS"/>
</dbReference>
<dbReference type="GO" id="GO:0004867">
    <property type="term" value="F:serine-type endopeptidase inhibitor activity"/>
    <property type="evidence" value="ECO:0007669"/>
    <property type="project" value="InterPro"/>
</dbReference>
<feature type="domain" description="VWFA" evidence="13">
    <location>
        <begin position="1172"/>
        <end position="1346"/>
    </location>
</feature>
<dbReference type="Pfam" id="PF00014">
    <property type="entry name" value="Kunitz_BPTI"/>
    <property type="match status" value="1"/>
</dbReference>
<feature type="region of interest" description="Disordered" evidence="11">
    <location>
        <begin position="1934"/>
        <end position="2048"/>
    </location>
</feature>
<dbReference type="Pfam" id="PF01391">
    <property type="entry name" value="Collagen"/>
    <property type="match status" value="2"/>
</dbReference>
<dbReference type="SUPFAM" id="SSF53300">
    <property type="entry name" value="vWA-like"/>
    <property type="match status" value="11"/>
</dbReference>
<feature type="chain" id="PRO_5041961418" evidence="12">
    <location>
        <begin position="23"/>
        <end position="2633"/>
    </location>
</feature>
<dbReference type="InterPro" id="IPR050525">
    <property type="entry name" value="ECM_Assembly_Org"/>
</dbReference>
<feature type="domain" description="VWFA" evidence="13">
    <location>
        <begin position="1014"/>
        <end position="1137"/>
    </location>
</feature>
<dbReference type="PANTHER" id="PTHR24020:SF86">
    <property type="entry name" value="COLLAGEN, TYPE VI, ALPHA 4"/>
    <property type="match status" value="1"/>
</dbReference>
<reference evidence="15" key="1">
    <citation type="submission" date="2023-04" db="EMBL/GenBank/DDBJ databases">
        <title>Chromosome-level genome of Chaenocephalus aceratus.</title>
        <authorList>
            <person name="Park H."/>
        </authorList>
    </citation>
    <scope>NUCLEOTIDE SEQUENCE</scope>
    <source>
        <strain evidence="15">DE</strain>
        <tissue evidence="15">Muscle</tissue>
    </source>
</reference>
<dbReference type="PANTHER" id="PTHR24020">
    <property type="entry name" value="COLLAGEN ALPHA"/>
    <property type="match status" value="1"/>
</dbReference>
<dbReference type="Pfam" id="PF00092">
    <property type="entry name" value="VWA"/>
    <property type="match status" value="11"/>
</dbReference>
<feature type="domain" description="BPTI/Kunitz inhibitor" evidence="14">
    <location>
        <begin position="2579"/>
        <end position="2629"/>
    </location>
</feature>
<keyword evidence="6" id="KW-0130">Cell adhesion</keyword>
<dbReference type="GO" id="GO:0007155">
    <property type="term" value="P:cell adhesion"/>
    <property type="evidence" value="ECO:0007669"/>
    <property type="project" value="UniProtKB-KW"/>
</dbReference>
<keyword evidence="2" id="KW-0964">Secreted</keyword>
<feature type="domain" description="VWFA" evidence="13">
    <location>
        <begin position="2256"/>
        <end position="2444"/>
    </location>
</feature>
<evidence type="ECO:0000256" key="12">
    <source>
        <dbReference type="SAM" id="SignalP"/>
    </source>
</evidence>
<evidence type="ECO:0000313" key="15">
    <source>
        <dbReference type="EMBL" id="KAK1895264.1"/>
    </source>
</evidence>
<dbReference type="PRINTS" id="PR00759">
    <property type="entry name" value="BASICPTASE"/>
</dbReference>
<evidence type="ECO:0000256" key="8">
    <source>
        <dbReference type="ARBA" id="ARBA00023157"/>
    </source>
</evidence>
<feature type="signal peptide" evidence="12">
    <location>
        <begin position="1"/>
        <end position="22"/>
    </location>
</feature>
<evidence type="ECO:0000259" key="14">
    <source>
        <dbReference type="PROSITE" id="PS50279"/>
    </source>
</evidence>
<evidence type="ECO:0000256" key="6">
    <source>
        <dbReference type="ARBA" id="ARBA00022889"/>
    </source>
</evidence>
<feature type="compositionally biased region" description="Gly residues" evidence="11">
    <location>
        <begin position="1974"/>
        <end position="1988"/>
    </location>
</feature>
<feature type="compositionally biased region" description="Basic and acidic residues" evidence="11">
    <location>
        <begin position="1941"/>
        <end position="1951"/>
    </location>
</feature>
<gene>
    <name evidence="15" type="ORF">KUDE01_020715</name>
</gene>
<dbReference type="InterPro" id="IPR002035">
    <property type="entry name" value="VWF_A"/>
</dbReference>
<dbReference type="CDD" id="cd01472">
    <property type="entry name" value="vWA_collagen"/>
    <property type="match status" value="3"/>
</dbReference>
<keyword evidence="3" id="KW-0272">Extracellular matrix</keyword>
<feature type="domain" description="VWFA" evidence="13">
    <location>
        <begin position="236"/>
        <end position="414"/>
    </location>
</feature>
<dbReference type="PRINTS" id="PR00453">
    <property type="entry name" value="VWFADOMAIN"/>
</dbReference>
<accession>A0AAD9FB43</accession>
<feature type="domain" description="VWFA" evidence="13">
    <location>
        <begin position="34"/>
        <end position="207"/>
    </location>
</feature>
<evidence type="ECO:0000256" key="3">
    <source>
        <dbReference type="ARBA" id="ARBA00022530"/>
    </source>
</evidence>
<proteinExistence type="predicted"/>
<dbReference type="InterPro" id="IPR036880">
    <property type="entry name" value="Kunitz_BPTI_sf"/>
</dbReference>
<feature type="compositionally biased region" description="Gly residues" evidence="11">
    <location>
        <begin position="1751"/>
        <end position="1760"/>
    </location>
</feature>
<keyword evidence="7 15" id="KW-0176">Collagen</keyword>
<evidence type="ECO:0000259" key="13">
    <source>
        <dbReference type="PROSITE" id="PS50234"/>
    </source>
</evidence>
<dbReference type="PROSITE" id="PS50279">
    <property type="entry name" value="BPTI_KUNITZ_2"/>
    <property type="match status" value="1"/>
</dbReference>
<evidence type="ECO:0000256" key="9">
    <source>
        <dbReference type="ARBA" id="ARBA00023180"/>
    </source>
</evidence>
<keyword evidence="16" id="KW-1185">Reference proteome</keyword>
<dbReference type="EMBL" id="JASDAP010000010">
    <property type="protein sequence ID" value="KAK1895264.1"/>
    <property type="molecule type" value="Genomic_DNA"/>
</dbReference>
<dbReference type="FunFam" id="3.40.50.410:FF:000004">
    <property type="entry name" value="collagen alpha-6(VI) chain"/>
    <property type="match status" value="5"/>
</dbReference>
<feature type="compositionally biased region" description="Gly residues" evidence="11">
    <location>
        <begin position="2000"/>
        <end position="2033"/>
    </location>
</feature>
<feature type="domain" description="VWFA" evidence="13">
    <location>
        <begin position="431"/>
        <end position="623"/>
    </location>
</feature>
<keyword evidence="4 12" id="KW-0732">Signal</keyword>
<evidence type="ECO:0000256" key="1">
    <source>
        <dbReference type="ARBA" id="ARBA00004498"/>
    </source>
</evidence>
<keyword evidence="9" id="KW-0325">Glycoprotein</keyword>